<dbReference type="PROSITE" id="PS00360">
    <property type="entry name" value="RIBOSOMAL_S9"/>
    <property type="match status" value="1"/>
</dbReference>
<name>A0A832IC72_9THEM</name>
<dbReference type="GO" id="GO:0003723">
    <property type="term" value="F:RNA binding"/>
    <property type="evidence" value="ECO:0007669"/>
    <property type="project" value="TreeGrafter"/>
</dbReference>
<evidence type="ECO:0000256" key="6">
    <source>
        <dbReference type="RuleBase" id="RU003815"/>
    </source>
</evidence>
<dbReference type="FunFam" id="3.30.230.10:FF:000001">
    <property type="entry name" value="30S ribosomal protein S9"/>
    <property type="match status" value="1"/>
</dbReference>
<organism evidence="7">
    <name type="scientific">Pseudothermotoga hypogea</name>
    <dbReference type="NCBI Taxonomy" id="57487"/>
    <lineage>
        <taxon>Bacteria</taxon>
        <taxon>Thermotogati</taxon>
        <taxon>Thermotogota</taxon>
        <taxon>Thermotogae</taxon>
        <taxon>Thermotogales</taxon>
        <taxon>Thermotogaceae</taxon>
        <taxon>Pseudothermotoga</taxon>
    </lineage>
</organism>
<evidence type="ECO:0000256" key="2">
    <source>
        <dbReference type="ARBA" id="ARBA00022980"/>
    </source>
</evidence>
<evidence type="ECO:0000256" key="3">
    <source>
        <dbReference type="ARBA" id="ARBA00023274"/>
    </source>
</evidence>
<evidence type="ECO:0000256" key="4">
    <source>
        <dbReference type="ARBA" id="ARBA00035259"/>
    </source>
</evidence>
<gene>
    <name evidence="5" type="primary">rpsI</name>
    <name evidence="7" type="ORF">ENW55_10250</name>
</gene>
<dbReference type="Pfam" id="PF00380">
    <property type="entry name" value="Ribosomal_S9"/>
    <property type="match status" value="1"/>
</dbReference>
<protein>
    <recommendedName>
        <fullName evidence="4 5">Small ribosomal subunit protein uS9</fullName>
    </recommendedName>
</protein>
<dbReference type="AlphaFoldDB" id="A0A832IC72"/>
<dbReference type="SUPFAM" id="SSF54211">
    <property type="entry name" value="Ribosomal protein S5 domain 2-like"/>
    <property type="match status" value="1"/>
</dbReference>
<evidence type="ECO:0000313" key="7">
    <source>
        <dbReference type="EMBL" id="HGZ80347.1"/>
    </source>
</evidence>
<reference evidence="7" key="1">
    <citation type="journal article" date="2020" name="mSystems">
        <title>Genome- and Community-Level Interaction Insights into Carbon Utilization and Element Cycling Functions of Hydrothermarchaeota in Hydrothermal Sediment.</title>
        <authorList>
            <person name="Zhou Z."/>
            <person name="Liu Y."/>
            <person name="Xu W."/>
            <person name="Pan J."/>
            <person name="Luo Z.H."/>
            <person name="Li M."/>
        </authorList>
    </citation>
    <scope>NUCLEOTIDE SEQUENCE [LARGE SCALE GENOMIC DNA]</scope>
    <source>
        <strain evidence="7">SpSt-86</strain>
    </source>
</reference>
<accession>A0A832IC72</accession>
<proteinExistence type="inferred from homology"/>
<dbReference type="GO" id="GO:0006412">
    <property type="term" value="P:translation"/>
    <property type="evidence" value="ECO:0007669"/>
    <property type="project" value="UniProtKB-UniRule"/>
</dbReference>
<dbReference type="GO" id="GO:0003735">
    <property type="term" value="F:structural constituent of ribosome"/>
    <property type="evidence" value="ECO:0007669"/>
    <property type="project" value="InterPro"/>
</dbReference>
<dbReference type="InterPro" id="IPR014721">
    <property type="entry name" value="Ribsml_uS5_D2-typ_fold_subgr"/>
</dbReference>
<evidence type="ECO:0000256" key="5">
    <source>
        <dbReference type="HAMAP-Rule" id="MF_00532"/>
    </source>
</evidence>
<dbReference type="PANTHER" id="PTHR21569:SF1">
    <property type="entry name" value="SMALL RIBOSOMAL SUBUNIT PROTEIN US9M"/>
    <property type="match status" value="1"/>
</dbReference>
<evidence type="ECO:0000256" key="1">
    <source>
        <dbReference type="ARBA" id="ARBA00005251"/>
    </source>
</evidence>
<dbReference type="InterPro" id="IPR000754">
    <property type="entry name" value="Ribosomal_uS9"/>
</dbReference>
<keyword evidence="2 5" id="KW-0689">Ribosomal protein</keyword>
<comment type="caution">
    <text evidence="7">The sequence shown here is derived from an EMBL/GenBank/DDBJ whole genome shotgun (WGS) entry which is preliminary data.</text>
</comment>
<dbReference type="EMBL" id="DTKQ01000059">
    <property type="protein sequence ID" value="HGZ80347.1"/>
    <property type="molecule type" value="Genomic_DNA"/>
</dbReference>
<dbReference type="InterPro" id="IPR020568">
    <property type="entry name" value="Ribosomal_Su5_D2-typ_SF"/>
</dbReference>
<dbReference type="GO" id="GO:0022627">
    <property type="term" value="C:cytosolic small ribosomal subunit"/>
    <property type="evidence" value="ECO:0007669"/>
    <property type="project" value="TreeGrafter"/>
</dbReference>
<dbReference type="Gene3D" id="3.30.230.10">
    <property type="match status" value="1"/>
</dbReference>
<dbReference type="NCBIfam" id="NF001099">
    <property type="entry name" value="PRK00132.1"/>
    <property type="match status" value="1"/>
</dbReference>
<comment type="similarity">
    <text evidence="1 5 6">Belongs to the universal ribosomal protein uS9 family.</text>
</comment>
<dbReference type="InterPro" id="IPR020574">
    <property type="entry name" value="Ribosomal_uS9_CS"/>
</dbReference>
<dbReference type="InterPro" id="IPR023035">
    <property type="entry name" value="Ribosomal_uS9_bac/plastid"/>
</dbReference>
<keyword evidence="3 5" id="KW-0687">Ribonucleoprotein</keyword>
<dbReference type="HAMAP" id="MF_00532_B">
    <property type="entry name" value="Ribosomal_uS9_B"/>
    <property type="match status" value="1"/>
</dbReference>
<sequence length="137" mass="15436">MPVVNQQAVYHGVGRRKTSVARVYLRPGSGKLIINHKEYSDAEEYFKDAVRARHAMEPLVVTNMVGKFDILITVEGGGLSGQAGAVRLGLARALVQFDQNLRPTLREKGMLTRDPRMVERKKYGLKKARRAPQYSKR</sequence>
<dbReference type="PANTHER" id="PTHR21569">
    <property type="entry name" value="RIBOSOMAL PROTEIN S9"/>
    <property type="match status" value="1"/>
</dbReference>